<gene>
    <name evidence="1" type="ORF">OK344_06570</name>
</gene>
<evidence type="ECO:0000313" key="2">
    <source>
        <dbReference type="Proteomes" id="UP001209107"/>
    </source>
</evidence>
<evidence type="ECO:0000313" key="1">
    <source>
        <dbReference type="EMBL" id="MCW4451871.1"/>
    </source>
</evidence>
<dbReference type="RefSeq" id="WP_265144027.1">
    <property type="nucleotide sequence ID" value="NZ_JAPCHZ010000002.1"/>
</dbReference>
<reference evidence="1 2" key="1">
    <citation type="submission" date="2022-10" db="EMBL/GenBank/DDBJ databases">
        <title>Kaistella sp. BT-6-1-3.</title>
        <authorList>
            <person name="Ai J."/>
            <person name="Deng Z."/>
        </authorList>
    </citation>
    <scope>NUCLEOTIDE SEQUENCE [LARGE SCALE GENOMIC DNA]</scope>
    <source>
        <strain evidence="1 2">BT6-1-3</strain>
    </source>
</reference>
<comment type="caution">
    <text evidence="1">The sequence shown here is derived from an EMBL/GenBank/DDBJ whole genome shotgun (WGS) entry which is preliminary data.</text>
</comment>
<keyword evidence="2" id="KW-1185">Reference proteome</keyword>
<protein>
    <submittedName>
        <fullName evidence="1">Porin family protein</fullName>
    </submittedName>
</protein>
<sequence>MKRFIFIFILFSGICLSQETDKFAFELKGNTLTGIGSNFIAEGTNTFTGFGVGFTGTFLKNIGLGIEFNKSYSEVSDVSVFGDLHSPQFTTFDYYALYRYQANNRLSFEGNIGGGYAKLKSYSNYRTKNFSESGNAFLVGAKAMYGLTKNNNLQLVAGPRFYFLSTFTEMNDHKIEKYYSKSTLLNLSLGLRICF</sequence>
<proteinExistence type="predicted"/>
<dbReference type="EMBL" id="JAPCHZ010000002">
    <property type="protein sequence ID" value="MCW4451871.1"/>
    <property type="molecule type" value="Genomic_DNA"/>
</dbReference>
<dbReference type="Proteomes" id="UP001209107">
    <property type="component" value="Unassembled WGS sequence"/>
</dbReference>
<dbReference type="SUPFAM" id="SSF56925">
    <property type="entry name" value="OMPA-like"/>
    <property type="match status" value="1"/>
</dbReference>
<name>A0ABT3JMC3_9FLAO</name>
<organism evidence="1 2">
    <name type="scientific">Kaistella yananensis</name>
    <dbReference type="NCBI Taxonomy" id="2989820"/>
    <lineage>
        <taxon>Bacteria</taxon>
        <taxon>Pseudomonadati</taxon>
        <taxon>Bacteroidota</taxon>
        <taxon>Flavobacteriia</taxon>
        <taxon>Flavobacteriales</taxon>
        <taxon>Weeksellaceae</taxon>
        <taxon>Chryseobacterium group</taxon>
        <taxon>Kaistella</taxon>
    </lineage>
</organism>
<dbReference type="InterPro" id="IPR011250">
    <property type="entry name" value="OMP/PagP_B-barrel"/>
</dbReference>
<accession>A0ABT3JMC3</accession>